<reference evidence="1 2" key="1">
    <citation type="submission" date="2018-12" db="EMBL/GenBank/DDBJ databases">
        <title>Sequencing of bacterial isolates from soil warming experiment in Harvard Forest, Massachusetts, USA.</title>
        <authorList>
            <person name="Deangelis K."/>
        </authorList>
    </citation>
    <scope>NUCLEOTIDE SEQUENCE [LARGE SCALE GENOMIC DNA]</scope>
    <source>
        <strain evidence="1 2">EB153</strain>
    </source>
</reference>
<dbReference type="Proteomes" id="UP000269669">
    <property type="component" value="Unassembled WGS sequence"/>
</dbReference>
<proteinExistence type="predicted"/>
<protein>
    <submittedName>
        <fullName evidence="1">Uncharacterized protein</fullName>
    </submittedName>
</protein>
<evidence type="ECO:0000313" key="1">
    <source>
        <dbReference type="EMBL" id="RSL16227.1"/>
    </source>
</evidence>
<name>A0A428MH83_9BACT</name>
<keyword evidence="2" id="KW-1185">Reference proteome</keyword>
<dbReference type="AlphaFoldDB" id="A0A428MH83"/>
<dbReference type="OrthoDB" id="107895at2"/>
<dbReference type="RefSeq" id="WP_125484866.1">
    <property type="nucleotide sequence ID" value="NZ_RSDW01000001.1"/>
</dbReference>
<sequence>MTTFDLAAKADIGVVLADPTTVGVSVYTHAGHSLVYLSGVCAASPIRARLCGAGEQGSIVTTYPDFRETRAYGWNLVPLSLYLRGSMIPDGRLLYGSRVVKEALETRARDGFFQDVCGDGHCPQVAHSFWRDLVAANVVRDIFIFAVHTTRAQDQAVVDWLNGDPNVNHYNGFTNNCAVFTRSLVNLIFPHSVHRDFPNDLGMMAPKAAARSFTHWALKRPELGFYSMHFAQPPGDLPRSGLAQSGTETAIHMKKYLIPAALIGDHEVAGSFFVAYFLTGRFGLYKEFSHHPTSSIVGLEEDAKAAKEDRDEAVVSSLEVAVHDARAAVVGTKDDWADYRERFVLLQNSPEVQEFAEHHKNFFPQLFDSGKASVDDGGNPWLTIEVGGLERRVGVGSGNVMAEESDPELAFQLMLGRVGYVLRAKNHLRETMEEFQKDWVLLEQTRDRLLFGREQHLRVASAVR</sequence>
<evidence type="ECO:0000313" key="2">
    <source>
        <dbReference type="Proteomes" id="UP000269669"/>
    </source>
</evidence>
<accession>A0A428MH83</accession>
<comment type="caution">
    <text evidence="1">The sequence shown here is derived from an EMBL/GenBank/DDBJ whole genome shotgun (WGS) entry which is preliminary data.</text>
</comment>
<gene>
    <name evidence="1" type="ORF">EDE15_1738</name>
</gene>
<dbReference type="EMBL" id="RSDW01000001">
    <property type="protein sequence ID" value="RSL16227.1"/>
    <property type="molecule type" value="Genomic_DNA"/>
</dbReference>
<organism evidence="1 2">
    <name type="scientific">Edaphobacter aggregans</name>
    <dbReference type="NCBI Taxonomy" id="570835"/>
    <lineage>
        <taxon>Bacteria</taxon>
        <taxon>Pseudomonadati</taxon>
        <taxon>Acidobacteriota</taxon>
        <taxon>Terriglobia</taxon>
        <taxon>Terriglobales</taxon>
        <taxon>Acidobacteriaceae</taxon>
        <taxon>Edaphobacter</taxon>
    </lineage>
</organism>